<feature type="compositionally biased region" description="Low complexity" evidence="1">
    <location>
        <begin position="200"/>
        <end position="213"/>
    </location>
</feature>
<feature type="region of interest" description="Disordered" evidence="1">
    <location>
        <begin position="101"/>
        <end position="220"/>
    </location>
</feature>
<evidence type="ECO:0000313" key="3">
    <source>
        <dbReference type="Proteomes" id="UP001586593"/>
    </source>
</evidence>
<evidence type="ECO:0000256" key="1">
    <source>
        <dbReference type="SAM" id="MobiDB-lite"/>
    </source>
</evidence>
<comment type="caution">
    <text evidence="2">The sequence shown here is derived from an EMBL/GenBank/DDBJ whole genome shotgun (WGS) entry which is preliminary data.</text>
</comment>
<feature type="compositionally biased region" description="Polar residues" evidence="1">
    <location>
        <begin position="141"/>
        <end position="155"/>
    </location>
</feature>
<accession>A0ABR3VHH2</accession>
<evidence type="ECO:0000313" key="2">
    <source>
        <dbReference type="EMBL" id="KAL1840768.1"/>
    </source>
</evidence>
<protein>
    <submittedName>
        <fullName evidence="2">Uncharacterized protein</fullName>
    </submittedName>
</protein>
<gene>
    <name evidence="2" type="ORF">VTK73DRAFT_3679</name>
</gene>
<sequence>MNQIHMLPDDRHWGCQACKDISRCMHQDEAARSSLRSDPFDYSLFVELRVLAASMSSTLSGSTDALMRSSVMRNCSGSQLASSSDALASASPALTRIMTASASPHRHACTMPSPENPAATHSAPPVPLPPEDASRARSRPDNLSGTFPTHGNPSVVNPMMPVHMASTASSPPPAGSPQLSRANAALRTPPRCTSAPMRKPSSCATPSSSSPRPCVDASPPPSIISPFEPPPPPLMLLLVLLMLGWSKGSCVR</sequence>
<keyword evidence="3" id="KW-1185">Reference proteome</keyword>
<organism evidence="2 3">
    <name type="scientific">Phialemonium thermophilum</name>
    <dbReference type="NCBI Taxonomy" id="223376"/>
    <lineage>
        <taxon>Eukaryota</taxon>
        <taxon>Fungi</taxon>
        <taxon>Dikarya</taxon>
        <taxon>Ascomycota</taxon>
        <taxon>Pezizomycotina</taxon>
        <taxon>Sordariomycetes</taxon>
        <taxon>Sordariomycetidae</taxon>
        <taxon>Cephalothecales</taxon>
        <taxon>Cephalothecaceae</taxon>
        <taxon>Phialemonium</taxon>
    </lineage>
</organism>
<name>A0ABR3VHH2_9PEZI</name>
<proteinExistence type="predicted"/>
<dbReference type="EMBL" id="JAZHXJ010002160">
    <property type="protein sequence ID" value="KAL1840768.1"/>
    <property type="molecule type" value="Genomic_DNA"/>
</dbReference>
<dbReference type="Proteomes" id="UP001586593">
    <property type="component" value="Unassembled WGS sequence"/>
</dbReference>
<reference evidence="2 3" key="1">
    <citation type="journal article" date="2024" name="Commun. Biol.">
        <title>Comparative genomic analysis of thermophilic fungi reveals convergent evolutionary adaptations and gene losses.</title>
        <authorList>
            <person name="Steindorff A.S."/>
            <person name="Aguilar-Pontes M.V."/>
            <person name="Robinson A.J."/>
            <person name="Andreopoulos B."/>
            <person name="LaButti K."/>
            <person name="Kuo A."/>
            <person name="Mondo S."/>
            <person name="Riley R."/>
            <person name="Otillar R."/>
            <person name="Haridas S."/>
            <person name="Lipzen A."/>
            <person name="Grimwood J."/>
            <person name="Schmutz J."/>
            <person name="Clum A."/>
            <person name="Reid I.D."/>
            <person name="Moisan M.C."/>
            <person name="Butler G."/>
            <person name="Nguyen T.T.M."/>
            <person name="Dewar K."/>
            <person name="Conant G."/>
            <person name="Drula E."/>
            <person name="Henrissat B."/>
            <person name="Hansel C."/>
            <person name="Singer S."/>
            <person name="Hutchinson M.I."/>
            <person name="de Vries R.P."/>
            <person name="Natvig D.O."/>
            <person name="Powell A.J."/>
            <person name="Tsang A."/>
            <person name="Grigoriev I.V."/>
        </authorList>
    </citation>
    <scope>NUCLEOTIDE SEQUENCE [LARGE SCALE GENOMIC DNA]</scope>
    <source>
        <strain evidence="2 3">ATCC 24622</strain>
    </source>
</reference>